<name>A0A378TA84_9MYCO</name>
<dbReference type="EMBL" id="UGQT01000001">
    <property type="protein sequence ID" value="STZ56763.1"/>
    <property type="molecule type" value="Genomic_DNA"/>
</dbReference>
<dbReference type="Proteomes" id="UP000254978">
    <property type="component" value="Unassembled WGS sequence"/>
</dbReference>
<keyword evidence="2" id="KW-1185">Reference proteome</keyword>
<accession>A0A378TA84</accession>
<organism evidence="1 2">
    <name type="scientific">Mycolicibacterium tokaiense</name>
    <dbReference type="NCBI Taxonomy" id="39695"/>
    <lineage>
        <taxon>Bacteria</taxon>
        <taxon>Bacillati</taxon>
        <taxon>Actinomycetota</taxon>
        <taxon>Actinomycetes</taxon>
        <taxon>Mycobacteriales</taxon>
        <taxon>Mycobacteriaceae</taxon>
        <taxon>Mycolicibacterium</taxon>
    </lineage>
</organism>
<dbReference type="AlphaFoldDB" id="A0A378TA84"/>
<evidence type="ECO:0000313" key="1">
    <source>
        <dbReference type="EMBL" id="STZ56763.1"/>
    </source>
</evidence>
<sequence length="199" mass="20702">MVAPSIAWQPGQIARVTDHLVAGAPGLNDIVPLSAPLSEILSAEFDGAIESLGVAPDALLLATLGRAVERTLGAGHIAVDIADGKFAGATVALRCASARDTNANEMLLEAESVLGLSGVQAAASLTGAEVALSPAGTAPVEITETRALQLCASRRDELVQLDWWYDSRRFNSYTVEELAEQFALSLIELTSEAAAPLHS</sequence>
<proteinExistence type="predicted"/>
<gene>
    <name evidence="1" type="ORF">NCTC10821_00256</name>
</gene>
<evidence type="ECO:0000313" key="2">
    <source>
        <dbReference type="Proteomes" id="UP000254978"/>
    </source>
</evidence>
<dbReference type="OrthoDB" id="4710915at2"/>
<protein>
    <submittedName>
        <fullName evidence="1">Beta-ketoacyl synthase</fullName>
    </submittedName>
</protein>
<dbReference type="RefSeq" id="WP_068916748.1">
    <property type="nucleotide sequence ID" value="NZ_AP022600.1"/>
</dbReference>
<reference evidence="1 2" key="1">
    <citation type="submission" date="2018-06" db="EMBL/GenBank/DDBJ databases">
        <authorList>
            <consortium name="Pathogen Informatics"/>
            <person name="Doyle S."/>
        </authorList>
    </citation>
    <scope>NUCLEOTIDE SEQUENCE [LARGE SCALE GENOMIC DNA]</scope>
    <source>
        <strain evidence="1 2">NCTC10821</strain>
    </source>
</reference>